<evidence type="ECO:0000259" key="6">
    <source>
        <dbReference type="PROSITE" id="PS50157"/>
    </source>
</evidence>
<reference evidence="7 8" key="1">
    <citation type="submission" date="2024-07" db="EMBL/GenBank/DDBJ databases">
        <title>Chromosome-level genome assembly of the water stick insect Ranatra chinensis (Heteroptera: Nepidae).</title>
        <authorList>
            <person name="Liu X."/>
        </authorList>
    </citation>
    <scope>NUCLEOTIDE SEQUENCE [LARGE SCALE GENOMIC DNA]</scope>
    <source>
        <strain evidence="7">Cailab_2021Rc</strain>
        <tissue evidence="7">Muscle</tissue>
    </source>
</reference>
<dbReference type="PROSITE" id="PS00028">
    <property type="entry name" value="ZINC_FINGER_C2H2_1"/>
    <property type="match status" value="5"/>
</dbReference>
<dbReference type="Pfam" id="PF00096">
    <property type="entry name" value="zf-C2H2"/>
    <property type="match status" value="2"/>
</dbReference>
<feature type="domain" description="C2H2-type" evidence="6">
    <location>
        <begin position="182"/>
        <end position="210"/>
    </location>
</feature>
<evidence type="ECO:0000256" key="4">
    <source>
        <dbReference type="ARBA" id="ARBA00022833"/>
    </source>
</evidence>
<dbReference type="InterPro" id="IPR046341">
    <property type="entry name" value="SET_dom_sf"/>
</dbReference>
<evidence type="ECO:0000256" key="2">
    <source>
        <dbReference type="ARBA" id="ARBA00022737"/>
    </source>
</evidence>
<dbReference type="PANTHER" id="PTHR24379:SF121">
    <property type="entry name" value="C2H2-TYPE DOMAIN-CONTAINING PROTEIN"/>
    <property type="match status" value="1"/>
</dbReference>
<keyword evidence="2" id="KW-0677">Repeat</keyword>
<evidence type="ECO:0000256" key="3">
    <source>
        <dbReference type="ARBA" id="ARBA00022771"/>
    </source>
</evidence>
<feature type="domain" description="C2H2-type" evidence="6">
    <location>
        <begin position="121"/>
        <end position="149"/>
    </location>
</feature>
<dbReference type="PROSITE" id="PS50157">
    <property type="entry name" value="ZINC_FINGER_C2H2_2"/>
    <property type="match status" value="6"/>
</dbReference>
<keyword evidence="4" id="KW-0862">Zinc</keyword>
<gene>
    <name evidence="7" type="ORF">AAG570_013798</name>
</gene>
<dbReference type="SMART" id="SM00355">
    <property type="entry name" value="ZnF_C2H2"/>
    <property type="match status" value="7"/>
</dbReference>
<evidence type="ECO:0000256" key="5">
    <source>
        <dbReference type="PROSITE-ProRule" id="PRU00042"/>
    </source>
</evidence>
<dbReference type="Gene3D" id="2.170.270.10">
    <property type="entry name" value="SET domain"/>
    <property type="match status" value="1"/>
</dbReference>
<dbReference type="SUPFAM" id="SSF57667">
    <property type="entry name" value="beta-beta-alpha zinc fingers"/>
    <property type="match status" value="3"/>
</dbReference>
<protein>
    <recommendedName>
        <fullName evidence="6">C2H2-type domain-containing protein</fullName>
    </recommendedName>
</protein>
<proteinExistence type="predicted"/>
<keyword evidence="8" id="KW-1185">Reference proteome</keyword>
<organism evidence="7 8">
    <name type="scientific">Ranatra chinensis</name>
    <dbReference type="NCBI Taxonomy" id="642074"/>
    <lineage>
        <taxon>Eukaryota</taxon>
        <taxon>Metazoa</taxon>
        <taxon>Ecdysozoa</taxon>
        <taxon>Arthropoda</taxon>
        <taxon>Hexapoda</taxon>
        <taxon>Insecta</taxon>
        <taxon>Pterygota</taxon>
        <taxon>Neoptera</taxon>
        <taxon>Paraneoptera</taxon>
        <taxon>Hemiptera</taxon>
        <taxon>Heteroptera</taxon>
        <taxon>Panheteroptera</taxon>
        <taxon>Nepomorpha</taxon>
        <taxon>Nepidae</taxon>
        <taxon>Ranatrinae</taxon>
        <taxon>Ranatra</taxon>
    </lineage>
</organism>
<evidence type="ECO:0000313" key="8">
    <source>
        <dbReference type="Proteomes" id="UP001558652"/>
    </source>
</evidence>
<keyword evidence="3 5" id="KW-0863">Zinc-finger</keyword>
<dbReference type="Proteomes" id="UP001558652">
    <property type="component" value="Unassembled WGS sequence"/>
</dbReference>
<dbReference type="GO" id="GO:0008170">
    <property type="term" value="F:N-methyltransferase activity"/>
    <property type="evidence" value="ECO:0007669"/>
    <property type="project" value="UniProtKB-ARBA"/>
</dbReference>
<dbReference type="Pfam" id="PF21549">
    <property type="entry name" value="PRDM2_PR"/>
    <property type="match status" value="1"/>
</dbReference>
<feature type="domain" description="C2H2-type" evidence="6">
    <location>
        <begin position="274"/>
        <end position="299"/>
    </location>
</feature>
<sequence length="370" mass="42520">MEIADDSSMKHVWEVAEGRYLMSEDENKSNWLRWLRPAPVKGNCNVMPEGNVYQLYFVTTVPIKAGDELLFWTQTTGAWASKNMDKTSCGGCNLKFEHSLYYRLHCSVFHEASLSLTVRKYHCKVCGAQVLGKQNIMKHAALYHNGKGAYQCQFCSKYFLRLNYLEMHRNYGCSANPHRARPLCDYCGRKFCQPQKLKVHIKRMHSDISEVLREFQCSECLKVLGSRAALQRHTKEVHKRPSSNLQQCSKCDKTFQNRSNLKIHMLTHSGIKPFKCQELSCLAAFTTKQCLQFHYRKVHGLTDGQFPRIVRSVEYTFDAYAGHRQLSSDGDSASGENGEDLVKLCCGLFSSKRIFGELNEYSNFYSGRNF</sequence>
<evidence type="ECO:0000256" key="1">
    <source>
        <dbReference type="ARBA" id="ARBA00022723"/>
    </source>
</evidence>
<feature type="domain" description="C2H2-type" evidence="6">
    <location>
        <begin position="215"/>
        <end position="243"/>
    </location>
</feature>
<dbReference type="PANTHER" id="PTHR24379">
    <property type="entry name" value="KRAB AND ZINC FINGER DOMAIN-CONTAINING"/>
    <property type="match status" value="1"/>
</dbReference>
<dbReference type="GO" id="GO:0008276">
    <property type="term" value="F:protein methyltransferase activity"/>
    <property type="evidence" value="ECO:0007669"/>
    <property type="project" value="UniProtKB-ARBA"/>
</dbReference>
<dbReference type="AlphaFoldDB" id="A0ABD0Z1H0"/>
<dbReference type="EMBL" id="JBFDAA010000009">
    <property type="protein sequence ID" value="KAL1129269.1"/>
    <property type="molecule type" value="Genomic_DNA"/>
</dbReference>
<name>A0ABD0Z1H0_9HEMI</name>
<comment type="caution">
    <text evidence="7">The sequence shown here is derived from an EMBL/GenBank/DDBJ whole genome shotgun (WGS) entry which is preliminary data.</text>
</comment>
<dbReference type="GO" id="GO:0008757">
    <property type="term" value="F:S-adenosylmethionine-dependent methyltransferase activity"/>
    <property type="evidence" value="ECO:0007669"/>
    <property type="project" value="UniProtKB-ARBA"/>
</dbReference>
<feature type="domain" description="C2H2-type" evidence="6">
    <location>
        <begin position="150"/>
        <end position="177"/>
    </location>
</feature>
<dbReference type="GO" id="GO:0008270">
    <property type="term" value="F:zinc ion binding"/>
    <property type="evidence" value="ECO:0007669"/>
    <property type="project" value="UniProtKB-KW"/>
</dbReference>
<evidence type="ECO:0000313" key="7">
    <source>
        <dbReference type="EMBL" id="KAL1129269.1"/>
    </source>
</evidence>
<keyword evidence="1" id="KW-0479">Metal-binding</keyword>
<accession>A0ABD0Z1H0</accession>
<dbReference type="InterPro" id="IPR001214">
    <property type="entry name" value="SET_dom"/>
</dbReference>
<feature type="domain" description="C2H2-type" evidence="6">
    <location>
        <begin position="246"/>
        <end position="273"/>
    </location>
</feature>
<dbReference type="InterPro" id="IPR013087">
    <property type="entry name" value="Znf_C2H2_type"/>
</dbReference>
<dbReference type="InterPro" id="IPR036236">
    <property type="entry name" value="Znf_C2H2_sf"/>
</dbReference>
<dbReference type="Gene3D" id="3.30.160.60">
    <property type="entry name" value="Classic Zinc Finger"/>
    <property type="match status" value="4"/>
</dbReference>